<evidence type="ECO:0000313" key="5">
    <source>
        <dbReference type="Proteomes" id="UP000436483"/>
    </source>
</evidence>
<dbReference type="SMART" id="SM00829">
    <property type="entry name" value="PKS_ER"/>
    <property type="match status" value="1"/>
</dbReference>
<dbReference type="RefSeq" id="WP_160883203.1">
    <property type="nucleotide sequence ID" value="NZ_WURB01000002.1"/>
</dbReference>
<feature type="domain" description="Enoyl reductase (ER)" evidence="3">
    <location>
        <begin position="16"/>
        <end position="329"/>
    </location>
</feature>
<proteinExistence type="predicted"/>
<keyword evidence="1" id="KW-0521">NADP</keyword>
<dbReference type="GO" id="GO:0016651">
    <property type="term" value="F:oxidoreductase activity, acting on NAD(P)H"/>
    <property type="evidence" value="ECO:0007669"/>
    <property type="project" value="TreeGrafter"/>
</dbReference>
<dbReference type="NCBIfam" id="TIGR02824">
    <property type="entry name" value="quinone_pig3"/>
    <property type="match status" value="1"/>
</dbReference>
<dbReference type="OrthoDB" id="9780520at2"/>
<dbReference type="InterPro" id="IPR036291">
    <property type="entry name" value="NAD(P)-bd_dom_sf"/>
</dbReference>
<dbReference type="Gene3D" id="3.90.180.10">
    <property type="entry name" value="Medium-chain alcohol dehydrogenases, catalytic domain"/>
    <property type="match status" value="1"/>
</dbReference>
<gene>
    <name evidence="4" type="ORF">GR328_03885</name>
</gene>
<dbReference type="GO" id="GO:0070402">
    <property type="term" value="F:NADPH binding"/>
    <property type="evidence" value="ECO:0007669"/>
    <property type="project" value="TreeGrafter"/>
</dbReference>
<dbReference type="SUPFAM" id="SSF51735">
    <property type="entry name" value="NAD(P)-binding Rossmann-fold domains"/>
    <property type="match status" value="1"/>
</dbReference>
<dbReference type="EMBL" id="WURB01000002">
    <property type="protein sequence ID" value="MXQ10602.1"/>
    <property type="molecule type" value="Genomic_DNA"/>
</dbReference>
<dbReference type="PANTHER" id="PTHR48106:SF8">
    <property type="entry name" value="OS02G0805600 PROTEIN"/>
    <property type="match status" value="1"/>
</dbReference>
<reference evidence="4 5" key="1">
    <citation type="submission" date="2019-12" db="EMBL/GenBank/DDBJ databases">
        <authorList>
            <person name="Yuan C.-G."/>
        </authorList>
    </citation>
    <scope>NUCLEOTIDE SEQUENCE [LARGE SCALE GENOMIC DNA]</scope>
    <source>
        <strain evidence="4 5">KCTC 23863</strain>
    </source>
</reference>
<evidence type="ECO:0000313" key="4">
    <source>
        <dbReference type="EMBL" id="MXQ10602.1"/>
    </source>
</evidence>
<evidence type="ECO:0000256" key="1">
    <source>
        <dbReference type="ARBA" id="ARBA00022857"/>
    </source>
</evidence>
<protein>
    <submittedName>
        <fullName evidence="4">Zinc-binding dehydrogenase</fullName>
    </submittedName>
</protein>
<accession>A0A7X3MP28</accession>
<keyword evidence="5" id="KW-1185">Reference proteome</keyword>
<dbReference type="PANTHER" id="PTHR48106">
    <property type="entry name" value="QUINONE OXIDOREDUCTASE PIG3-RELATED"/>
    <property type="match status" value="1"/>
</dbReference>
<dbReference type="CDD" id="cd05276">
    <property type="entry name" value="p53_inducible_oxidoreductase"/>
    <property type="match status" value="1"/>
</dbReference>
<name>A0A7X3MP28_9HYPH</name>
<dbReference type="InterPro" id="IPR014189">
    <property type="entry name" value="Quinone_OxRdtase_PIG3"/>
</dbReference>
<evidence type="ECO:0000256" key="2">
    <source>
        <dbReference type="ARBA" id="ARBA00023002"/>
    </source>
</evidence>
<evidence type="ECO:0000259" key="3">
    <source>
        <dbReference type="SMART" id="SM00829"/>
    </source>
</evidence>
<dbReference type="AlphaFoldDB" id="A0A7X3MP28"/>
<dbReference type="Pfam" id="PF08240">
    <property type="entry name" value="ADH_N"/>
    <property type="match status" value="1"/>
</dbReference>
<dbReference type="InterPro" id="IPR013149">
    <property type="entry name" value="ADH-like_C"/>
</dbReference>
<comment type="caution">
    <text evidence="4">The sequence shown here is derived from an EMBL/GenBank/DDBJ whole genome shotgun (WGS) entry which is preliminary data.</text>
</comment>
<dbReference type="InterPro" id="IPR020843">
    <property type="entry name" value="ER"/>
</dbReference>
<dbReference type="InterPro" id="IPR011032">
    <property type="entry name" value="GroES-like_sf"/>
</dbReference>
<dbReference type="Pfam" id="PF00107">
    <property type="entry name" value="ADH_zinc_N"/>
    <property type="match status" value="1"/>
</dbReference>
<dbReference type="Gene3D" id="3.40.50.720">
    <property type="entry name" value="NAD(P)-binding Rossmann-like Domain"/>
    <property type="match status" value="1"/>
</dbReference>
<dbReference type="InterPro" id="IPR013154">
    <property type="entry name" value="ADH-like_N"/>
</dbReference>
<sequence length="333" mass="35443">MAIPETMRQVRFEGAGGPEVIRLETAPIPQPGSGQVLIEVAAAGVNRPDCLQRAGGYPPPPGATDVPGLEVSGRIVAVGDGVSSLRVGDEVCSLVASGGYAEYCVADEALCLPVPGPLSLLEAAGVPETYFTVYDNVFTRGRLAAGDTLLVHGGSSGIGSTAIQLAKQAGAIVYATAGSPEKCDFCRSLGADVAIDYRSQDFTEEVRRLTRERGVDVILDMVGGPYIARNISVLAIEGRLVQIAFLQSSKVEIDFMPVMLRRLTITGSTLRPRSVALKAEIAEALRRNVWPLLEKGAVRPVIHATFPLEQAREAHELMESSAHQGKIMLEIRK</sequence>
<keyword evidence="2" id="KW-0560">Oxidoreductase</keyword>
<organism evidence="4 5">
    <name type="scientific">Microvirga makkahensis</name>
    <dbReference type="NCBI Taxonomy" id="1128670"/>
    <lineage>
        <taxon>Bacteria</taxon>
        <taxon>Pseudomonadati</taxon>
        <taxon>Pseudomonadota</taxon>
        <taxon>Alphaproteobacteria</taxon>
        <taxon>Hyphomicrobiales</taxon>
        <taxon>Methylobacteriaceae</taxon>
        <taxon>Microvirga</taxon>
    </lineage>
</organism>
<dbReference type="SUPFAM" id="SSF50129">
    <property type="entry name" value="GroES-like"/>
    <property type="match status" value="1"/>
</dbReference>
<dbReference type="Proteomes" id="UP000436483">
    <property type="component" value="Unassembled WGS sequence"/>
</dbReference>
<reference evidence="4 5" key="2">
    <citation type="submission" date="2020-01" db="EMBL/GenBank/DDBJ databases">
        <title>Microvirga sp. nov., an arsenate reduction bacterium isolated from Tibet hotspring sediments.</title>
        <authorList>
            <person name="Xian W.-D."/>
            <person name="Li W.-J."/>
        </authorList>
    </citation>
    <scope>NUCLEOTIDE SEQUENCE [LARGE SCALE GENOMIC DNA]</scope>
    <source>
        <strain evidence="4 5">KCTC 23863</strain>
    </source>
</reference>